<dbReference type="AlphaFoldDB" id="F4SCP2"/>
<dbReference type="GeneID" id="18925261"/>
<evidence type="ECO:0000313" key="2">
    <source>
        <dbReference type="EMBL" id="EGF97578.1"/>
    </source>
</evidence>
<proteinExistence type="predicted"/>
<dbReference type="HOGENOM" id="CLU_1384436_0_0_1"/>
<gene>
    <name evidence="2" type="ORF">MELLADRAFT_114225</name>
</gene>
<sequence>MARKAFVATGKAGAGLKGDLPVTSLDETSKLMIAQPPIIDVEIADLLTSVPGQPHDYEAPDQPAFGGITKLLSQSELARRAFTQTNDSPIQTADGPNPSHDLIPDPPATLKVPDGGDAVGTIDPVERLILRLPNRLSAPISSNYPRPSPPTAKKVTTKANKRAVVPGKENVEPEGVQGVVKKEKAKAKAKPKGRKKK</sequence>
<name>F4SCP2_MELLP</name>
<evidence type="ECO:0000313" key="3">
    <source>
        <dbReference type="Proteomes" id="UP000001072"/>
    </source>
</evidence>
<dbReference type="Proteomes" id="UP000001072">
    <property type="component" value="Unassembled WGS sequence"/>
</dbReference>
<protein>
    <submittedName>
        <fullName evidence="2">Uncharacterized protein</fullName>
    </submittedName>
</protein>
<dbReference type="EMBL" id="GL883215">
    <property type="protein sequence ID" value="EGF97578.1"/>
    <property type="molecule type" value="Genomic_DNA"/>
</dbReference>
<feature type="compositionally biased region" description="Basic residues" evidence="1">
    <location>
        <begin position="183"/>
        <end position="197"/>
    </location>
</feature>
<dbReference type="InParanoid" id="F4SCP2"/>
<dbReference type="VEuPathDB" id="FungiDB:MELLADRAFT_114225"/>
<reference evidence="3" key="1">
    <citation type="journal article" date="2011" name="Proc. Natl. Acad. Sci. U.S.A.">
        <title>Obligate biotrophy features unraveled by the genomic analysis of rust fungi.</title>
        <authorList>
            <person name="Duplessis S."/>
            <person name="Cuomo C.A."/>
            <person name="Lin Y.-C."/>
            <person name="Aerts A."/>
            <person name="Tisserant E."/>
            <person name="Veneault-Fourrey C."/>
            <person name="Joly D.L."/>
            <person name="Hacquard S."/>
            <person name="Amselem J."/>
            <person name="Cantarel B.L."/>
            <person name="Chiu R."/>
            <person name="Coutinho P.M."/>
            <person name="Feau N."/>
            <person name="Field M."/>
            <person name="Frey P."/>
            <person name="Gelhaye E."/>
            <person name="Goldberg J."/>
            <person name="Grabherr M.G."/>
            <person name="Kodira C.D."/>
            <person name="Kohler A."/>
            <person name="Kuees U."/>
            <person name="Lindquist E.A."/>
            <person name="Lucas S.M."/>
            <person name="Mago R."/>
            <person name="Mauceli E."/>
            <person name="Morin E."/>
            <person name="Murat C."/>
            <person name="Pangilinan J.L."/>
            <person name="Park R."/>
            <person name="Pearson M."/>
            <person name="Quesneville H."/>
            <person name="Rouhier N."/>
            <person name="Sakthikumar S."/>
            <person name="Salamov A.A."/>
            <person name="Schmutz J."/>
            <person name="Selles B."/>
            <person name="Shapiro H."/>
            <person name="Tanguay P."/>
            <person name="Tuskan G.A."/>
            <person name="Henrissat B."/>
            <person name="Van de Peer Y."/>
            <person name="Rouze P."/>
            <person name="Ellis J.G."/>
            <person name="Dodds P.N."/>
            <person name="Schein J.E."/>
            <person name="Zhong S."/>
            <person name="Hamelin R.C."/>
            <person name="Grigoriev I.V."/>
            <person name="Szabo L.J."/>
            <person name="Martin F."/>
        </authorList>
    </citation>
    <scope>NUCLEOTIDE SEQUENCE [LARGE SCALE GENOMIC DNA]</scope>
    <source>
        <strain evidence="3">98AG31 / pathotype 3-4-7</strain>
    </source>
</reference>
<dbReference type="RefSeq" id="XP_007419146.1">
    <property type="nucleotide sequence ID" value="XM_007419084.1"/>
</dbReference>
<feature type="region of interest" description="Disordered" evidence="1">
    <location>
        <begin position="137"/>
        <end position="197"/>
    </location>
</feature>
<evidence type="ECO:0000256" key="1">
    <source>
        <dbReference type="SAM" id="MobiDB-lite"/>
    </source>
</evidence>
<organism evidence="3">
    <name type="scientific">Melampsora larici-populina (strain 98AG31 / pathotype 3-4-7)</name>
    <name type="common">Poplar leaf rust fungus</name>
    <dbReference type="NCBI Taxonomy" id="747676"/>
    <lineage>
        <taxon>Eukaryota</taxon>
        <taxon>Fungi</taxon>
        <taxon>Dikarya</taxon>
        <taxon>Basidiomycota</taxon>
        <taxon>Pucciniomycotina</taxon>
        <taxon>Pucciniomycetes</taxon>
        <taxon>Pucciniales</taxon>
        <taxon>Melampsoraceae</taxon>
        <taxon>Melampsora</taxon>
    </lineage>
</organism>
<keyword evidence="3" id="KW-1185">Reference proteome</keyword>
<accession>F4SCP2</accession>
<dbReference type="KEGG" id="mlr:MELLADRAFT_114225"/>